<dbReference type="InterPro" id="IPR035940">
    <property type="entry name" value="CAP_sf"/>
</dbReference>
<feature type="compositionally biased region" description="Polar residues" evidence="1">
    <location>
        <begin position="154"/>
        <end position="165"/>
    </location>
</feature>
<evidence type="ECO:0000313" key="4">
    <source>
        <dbReference type="Proteomes" id="UP000230066"/>
    </source>
</evidence>
<dbReference type="InterPro" id="IPR014044">
    <property type="entry name" value="CAP_dom"/>
</dbReference>
<accession>A0A4E0RJF5</accession>
<dbReference type="Gene3D" id="3.40.33.10">
    <property type="entry name" value="CAP"/>
    <property type="match status" value="1"/>
</dbReference>
<name>A0A4E0RJF5_FASHE</name>
<dbReference type="InterPro" id="IPR034113">
    <property type="entry name" value="SCP_GAPR1-like"/>
</dbReference>
<feature type="region of interest" description="Disordered" evidence="1">
    <location>
        <begin position="139"/>
        <end position="190"/>
    </location>
</feature>
<evidence type="ECO:0000259" key="2">
    <source>
        <dbReference type="SMART" id="SM00198"/>
    </source>
</evidence>
<dbReference type="Proteomes" id="UP000230066">
    <property type="component" value="Unassembled WGS sequence"/>
</dbReference>
<sequence length="203" mass="23146">MSRNLQKQTFNQECLEAHNRLRALHGSKELTLDPRLSEEAQKWADNLAAKGSLEHSKCNGYGENLAFRGTSGSAEFTGAEAADQWYQEIKNHNFNENDFQPNSGHFSQLLWNESSRCGFGKSYSPDRKNIYVVGRYQPPGNTDGEYSKNVLPQGKNQPPAGSNAPSARHAEDYRKKGDMPHEEETRFRKTQKVIIVREYEDHR</sequence>
<dbReference type="EMBL" id="JXXN02000680">
    <property type="protein sequence ID" value="THD26621.1"/>
    <property type="molecule type" value="Genomic_DNA"/>
</dbReference>
<reference evidence="3" key="1">
    <citation type="submission" date="2019-03" db="EMBL/GenBank/DDBJ databases">
        <title>Improved annotation for the trematode Fasciola hepatica.</title>
        <authorList>
            <person name="Choi Y.-J."/>
            <person name="Martin J."/>
            <person name="Mitreva M."/>
        </authorList>
    </citation>
    <scope>NUCLEOTIDE SEQUENCE [LARGE SCALE GENOMIC DNA]</scope>
</reference>
<evidence type="ECO:0000313" key="3">
    <source>
        <dbReference type="EMBL" id="THD26621.1"/>
    </source>
</evidence>
<dbReference type="InterPro" id="IPR018244">
    <property type="entry name" value="Allrgn_V5/Tpx1_CS"/>
</dbReference>
<evidence type="ECO:0000256" key="1">
    <source>
        <dbReference type="SAM" id="MobiDB-lite"/>
    </source>
</evidence>
<dbReference type="GO" id="GO:0005576">
    <property type="term" value="C:extracellular region"/>
    <property type="evidence" value="ECO:0007669"/>
    <property type="project" value="InterPro"/>
</dbReference>
<feature type="compositionally biased region" description="Basic and acidic residues" evidence="1">
    <location>
        <begin position="168"/>
        <end position="187"/>
    </location>
</feature>
<dbReference type="SUPFAM" id="SSF55797">
    <property type="entry name" value="PR-1-like"/>
    <property type="match status" value="1"/>
</dbReference>
<proteinExistence type="predicted"/>
<keyword evidence="4" id="KW-1185">Reference proteome</keyword>
<dbReference type="InterPro" id="IPR001283">
    <property type="entry name" value="CRISP-related"/>
</dbReference>
<dbReference type="PANTHER" id="PTHR10334">
    <property type="entry name" value="CYSTEINE-RICH SECRETORY PROTEIN-RELATED"/>
    <property type="match status" value="1"/>
</dbReference>
<dbReference type="AlphaFoldDB" id="A0A4E0RJF5"/>
<dbReference type="FunFam" id="3.40.33.10:FF:000002">
    <property type="entry name" value="Golgi-associated plant pathogenesis-related protein 1"/>
    <property type="match status" value="1"/>
</dbReference>
<dbReference type="SMART" id="SM00198">
    <property type="entry name" value="SCP"/>
    <property type="match status" value="1"/>
</dbReference>
<organism evidence="3 4">
    <name type="scientific">Fasciola hepatica</name>
    <name type="common">Liver fluke</name>
    <dbReference type="NCBI Taxonomy" id="6192"/>
    <lineage>
        <taxon>Eukaryota</taxon>
        <taxon>Metazoa</taxon>
        <taxon>Spiralia</taxon>
        <taxon>Lophotrochozoa</taxon>
        <taxon>Platyhelminthes</taxon>
        <taxon>Trematoda</taxon>
        <taxon>Digenea</taxon>
        <taxon>Plagiorchiida</taxon>
        <taxon>Echinostomata</taxon>
        <taxon>Echinostomatoidea</taxon>
        <taxon>Fasciolidae</taxon>
        <taxon>Fasciola</taxon>
    </lineage>
</organism>
<comment type="caution">
    <text evidence="3">The sequence shown here is derived from an EMBL/GenBank/DDBJ whole genome shotgun (WGS) entry which is preliminary data.</text>
</comment>
<feature type="domain" description="SCP" evidence="2">
    <location>
        <begin position="9"/>
        <end position="144"/>
    </location>
</feature>
<dbReference type="PROSITE" id="PS01009">
    <property type="entry name" value="CRISP_1"/>
    <property type="match status" value="1"/>
</dbReference>
<dbReference type="PRINTS" id="PR00837">
    <property type="entry name" value="V5TPXLIKE"/>
</dbReference>
<gene>
    <name evidence="3" type="ORF">D915_002599</name>
</gene>
<protein>
    <submittedName>
        <fullName evidence="3">Golgi-associated plant pathogenesis protein 1</fullName>
    </submittedName>
</protein>
<dbReference type="Pfam" id="PF00188">
    <property type="entry name" value="CAP"/>
    <property type="match status" value="1"/>
</dbReference>
<dbReference type="CDD" id="cd05382">
    <property type="entry name" value="CAP_GAPR1-like"/>
    <property type="match status" value="1"/>
</dbReference>